<dbReference type="AlphaFoldDB" id="A0A9W7B0I5"/>
<dbReference type="Pfam" id="PF18031">
    <property type="entry name" value="UCH_C"/>
    <property type="match status" value="1"/>
</dbReference>
<evidence type="ECO:0000256" key="2">
    <source>
        <dbReference type="ARBA" id="ARBA00009326"/>
    </source>
</evidence>
<protein>
    <recommendedName>
        <fullName evidence="7 11">Ubiquitin carboxyl-terminal hydrolase</fullName>
        <ecNumber evidence="7 11">3.4.19.12</ecNumber>
    </recommendedName>
</protein>
<evidence type="ECO:0000259" key="12">
    <source>
        <dbReference type="PROSITE" id="PS52048"/>
    </source>
</evidence>
<dbReference type="OrthoDB" id="1924260at2759"/>
<keyword evidence="3 7" id="KW-0645">Protease</keyword>
<feature type="active site" description="Proton donor" evidence="8 10">
    <location>
        <position position="158"/>
    </location>
</feature>
<feature type="site" description="Important for enzyme activity" evidence="9 10">
    <location>
        <position position="173"/>
    </location>
</feature>
<dbReference type="InterPro" id="IPR001578">
    <property type="entry name" value="Peptidase_C12_UCH"/>
</dbReference>
<reference evidence="14" key="1">
    <citation type="journal article" date="2023" name="Commun. Biol.">
        <title>Genome analysis of Parmales, the sister group of diatoms, reveals the evolutionary specialization of diatoms from phago-mixotrophs to photoautotrophs.</title>
        <authorList>
            <person name="Ban H."/>
            <person name="Sato S."/>
            <person name="Yoshikawa S."/>
            <person name="Yamada K."/>
            <person name="Nakamura Y."/>
            <person name="Ichinomiya M."/>
            <person name="Sato N."/>
            <person name="Blanc-Mathieu R."/>
            <person name="Endo H."/>
            <person name="Kuwata A."/>
            <person name="Ogata H."/>
        </authorList>
    </citation>
    <scope>NUCLEOTIDE SEQUENCE [LARGE SCALE GENOMIC DNA]</scope>
    <source>
        <strain evidence="14">NIES 3701</strain>
    </source>
</reference>
<keyword evidence="4 7" id="KW-0833">Ubl conjugation pathway</keyword>
<dbReference type="GO" id="GO:0004843">
    <property type="term" value="F:cysteine-type deubiquitinase activity"/>
    <property type="evidence" value="ECO:0007669"/>
    <property type="project" value="UniProtKB-UniRule"/>
</dbReference>
<dbReference type="SUPFAM" id="SSF54001">
    <property type="entry name" value="Cysteine proteinases"/>
    <property type="match status" value="1"/>
</dbReference>
<dbReference type="Pfam" id="PF01088">
    <property type="entry name" value="Peptidase_C12"/>
    <property type="match status" value="1"/>
</dbReference>
<dbReference type="PROSITE" id="PS52048">
    <property type="entry name" value="UCH_DOMAIN"/>
    <property type="match status" value="1"/>
</dbReference>
<evidence type="ECO:0000313" key="13">
    <source>
        <dbReference type="EMBL" id="GMH78862.1"/>
    </source>
</evidence>
<dbReference type="Gene3D" id="3.40.532.10">
    <property type="entry name" value="Peptidase C12, ubiquitin carboxyl-terminal hydrolase"/>
    <property type="match status" value="1"/>
</dbReference>
<dbReference type="EMBL" id="BRXY01000227">
    <property type="protein sequence ID" value="GMH78862.1"/>
    <property type="molecule type" value="Genomic_DNA"/>
</dbReference>
<name>A0A9W7B0I5_9STRA</name>
<evidence type="ECO:0000256" key="5">
    <source>
        <dbReference type="ARBA" id="ARBA00022801"/>
    </source>
</evidence>
<feature type="domain" description="UCH catalytic" evidence="12">
    <location>
        <begin position="2"/>
        <end position="218"/>
    </location>
</feature>
<feature type="site" description="Transition state stabilizer" evidence="10">
    <location>
        <position position="73"/>
    </location>
</feature>
<evidence type="ECO:0000256" key="9">
    <source>
        <dbReference type="PIRSR" id="PIRSR038120-2"/>
    </source>
</evidence>
<comment type="similarity">
    <text evidence="2 7 10 11">Belongs to the peptidase C12 family.</text>
</comment>
<dbReference type="PRINTS" id="PR00707">
    <property type="entry name" value="UBCTHYDRLASE"/>
</dbReference>
<dbReference type="PANTHER" id="PTHR10589:SF16">
    <property type="entry name" value="UBIQUITIN CARBOXYL-TERMINAL HYDROLASE ISOZYME L5"/>
    <property type="match status" value="1"/>
</dbReference>
<keyword evidence="5 7" id="KW-0378">Hydrolase</keyword>
<proteinExistence type="inferred from homology"/>
<dbReference type="Proteomes" id="UP001165085">
    <property type="component" value="Unassembled WGS sequence"/>
</dbReference>
<feature type="active site" description="Nucleophile" evidence="8 10">
    <location>
        <position position="79"/>
    </location>
</feature>
<dbReference type="PANTHER" id="PTHR10589">
    <property type="entry name" value="UBIQUITIN CARBOXYL-TERMINAL HYDROLASE"/>
    <property type="match status" value="1"/>
</dbReference>
<dbReference type="CDD" id="cd09617">
    <property type="entry name" value="Peptidase_C12_UCH37_BAP1"/>
    <property type="match status" value="1"/>
</dbReference>
<accession>A0A9W7B0I5</accession>
<dbReference type="InterPro" id="IPR017390">
    <property type="entry name" value="Ubiquitinyl_hydrolase_UCH37"/>
</dbReference>
<gene>
    <name evidence="13" type="ORF">TrST_g8163</name>
</gene>
<organism evidence="13 14">
    <name type="scientific">Triparma strigata</name>
    <dbReference type="NCBI Taxonomy" id="1606541"/>
    <lineage>
        <taxon>Eukaryota</taxon>
        <taxon>Sar</taxon>
        <taxon>Stramenopiles</taxon>
        <taxon>Ochrophyta</taxon>
        <taxon>Bolidophyceae</taxon>
        <taxon>Parmales</taxon>
        <taxon>Triparmaceae</taxon>
        <taxon>Triparma</taxon>
    </lineage>
</organism>
<evidence type="ECO:0000256" key="8">
    <source>
        <dbReference type="PIRSR" id="PIRSR038120-1"/>
    </source>
</evidence>
<evidence type="ECO:0000256" key="11">
    <source>
        <dbReference type="RuleBase" id="RU361215"/>
    </source>
</evidence>
<evidence type="ECO:0000256" key="7">
    <source>
        <dbReference type="PIRNR" id="PIRNR038120"/>
    </source>
</evidence>
<dbReference type="GO" id="GO:0006511">
    <property type="term" value="P:ubiquitin-dependent protein catabolic process"/>
    <property type="evidence" value="ECO:0007669"/>
    <property type="project" value="UniProtKB-UniRule"/>
</dbReference>
<evidence type="ECO:0000256" key="10">
    <source>
        <dbReference type="PROSITE-ProRule" id="PRU01393"/>
    </source>
</evidence>
<dbReference type="GO" id="GO:0016579">
    <property type="term" value="P:protein deubiquitination"/>
    <property type="evidence" value="ECO:0007669"/>
    <property type="project" value="InterPro"/>
</dbReference>
<dbReference type="GO" id="GO:0005737">
    <property type="term" value="C:cytoplasm"/>
    <property type="evidence" value="ECO:0007669"/>
    <property type="project" value="TreeGrafter"/>
</dbReference>
<keyword evidence="14" id="KW-1185">Reference proteome</keyword>
<evidence type="ECO:0000256" key="6">
    <source>
        <dbReference type="ARBA" id="ARBA00022807"/>
    </source>
</evidence>
<dbReference type="InterPro" id="IPR038765">
    <property type="entry name" value="Papain-like_cys_pep_sf"/>
</dbReference>
<evidence type="ECO:0000313" key="14">
    <source>
        <dbReference type="Proteomes" id="UP001165085"/>
    </source>
</evidence>
<dbReference type="InterPro" id="IPR036959">
    <property type="entry name" value="Peptidase_C12_UCH_sf"/>
</dbReference>
<evidence type="ECO:0000256" key="4">
    <source>
        <dbReference type="ARBA" id="ARBA00022786"/>
    </source>
</evidence>
<sequence length="298" mass="32833">MSWTTIESDPGVFTSLVQSFGVTGVEFEEVFSLDFLPASSFGLIFLFKYSRAGNSGSEADAVVDDPDVWFAKQTVQNACATQAILGVLLNTDGSAGKFELGEKLTDFKSFTSALPSDMKGESIGASEDIRVAHNSFTRPDPFVSDEKRAATDDDDVFHFIAYVPVNGKVYELDGLKAGPVFLGGAESNWQDVAKSRIQARITRYAESEIKFNVLSVVPDKVLKLQEELKVEGADVASLQVQLEDEQDKRKKWDEENVRRKHNYVPFVIELVKALSGNGQADEMLKRGAEKRKEKAGLS</sequence>
<dbReference type="EC" id="3.4.19.12" evidence="7 11"/>
<comment type="catalytic activity">
    <reaction evidence="1 7 10 11">
        <text>Thiol-dependent hydrolysis of ester, thioester, amide, peptide and isopeptide bonds formed by the C-terminal Gly of ubiquitin (a 76-residue protein attached to proteins as an intracellular targeting signal).</text>
        <dbReference type="EC" id="3.4.19.12"/>
    </reaction>
</comment>
<comment type="caution">
    <text evidence="13">The sequence shown here is derived from an EMBL/GenBank/DDBJ whole genome shotgun (WGS) entry which is preliminary data.</text>
</comment>
<evidence type="ECO:0000256" key="3">
    <source>
        <dbReference type="ARBA" id="ARBA00022670"/>
    </source>
</evidence>
<dbReference type="InterPro" id="IPR041507">
    <property type="entry name" value="UCH_C"/>
</dbReference>
<evidence type="ECO:0000256" key="1">
    <source>
        <dbReference type="ARBA" id="ARBA00000707"/>
    </source>
</evidence>
<dbReference type="PIRSF" id="PIRSF038120">
    <property type="entry name" value="Ubiquitinyl_hydrolase_UCH37"/>
    <property type="match status" value="1"/>
</dbReference>
<keyword evidence="6 7" id="KW-0788">Thiol protease</keyword>